<evidence type="ECO:0008006" key="3">
    <source>
        <dbReference type="Google" id="ProtNLM"/>
    </source>
</evidence>
<dbReference type="EMBL" id="JABCKV010000010">
    <property type="protein sequence ID" value="KAG5647356.1"/>
    <property type="molecule type" value="Genomic_DNA"/>
</dbReference>
<gene>
    <name evidence="1" type="ORF">DXG03_000424</name>
</gene>
<evidence type="ECO:0000313" key="1">
    <source>
        <dbReference type="EMBL" id="KAG5647356.1"/>
    </source>
</evidence>
<dbReference type="SUPFAM" id="SSF52047">
    <property type="entry name" value="RNI-like"/>
    <property type="match status" value="1"/>
</dbReference>
<dbReference type="InterPro" id="IPR036047">
    <property type="entry name" value="F-box-like_dom_sf"/>
</dbReference>
<reference evidence="1" key="2">
    <citation type="submission" date="2021-10" db="EMBL/GenBank/DDBJ databases">
        <title>Phylogenomics reveals ancestral predisposition of the termite-cultivated fungus Termitomyces towards a domesticated lifestyle.</title>
        <authorList>
            <person name="Auxier B."/>
            <person name="Grum-Grzhimaylo A."/>
            <person name="Cardenas M.E."/>
            <person name="Lodge J.D."/>
            <person name="Laessoe T."/>
            <person name="Pedersen O."/>
            <person name="Smith M.E."/>
            <person name="Kuyper T.W."/>
            <person name="Franco-Molano E.A."/>
            <person name="Baroni T.J."/>
            <person name="Aanen D.K."/>
        </authorList>
    </citation>
    <scope>NUCLEOTIDE SEQUENCE</scope>
    <source>
        <strain evidence="1">AP01</strain>
        <tissue evidence="1">Mycelium</tissue>
    </source>
</reference>
<dbReference type="OrthoDB" id="3071584at2759"/>
<dbReference type="AlphaFoldDB" id="A0A9P7KH09"/>
<keyword evidence="2" id="KW-1185">Reference proteome</keyword>
<evidence type="ECO:0000313" key="2">
    <source>
        <dbReference type="Proteomes" id="UP000775547"/>
    </source>
</evidence>
<reference evidence="1" key="1">
    <citation type="submission" date="2020-07" db="EMBL/GenBank/DDBJ databases">
        <authorList>
            <person name="Nieuwenhuis M."/>
            <person name="Van De Peppel L.J.J."/>
        </authorList>
    </citation>
    <scope>NUCLEOTIDE SEQUENCE</scope>
    <source>
        <strain evidence="1">AP01</strain>
        <tissue evidence="1">Mycelium</tissue>
    </source>
</reference>
<dbReference type="SUPFAM" id="SSF81383">
    <property type="entry name" value="F-box domain"/>
    <property type="match status" value="1"/>
</dbReference>
<protein>
    <recommendedName>
        <fullName evidence="3">F-box domain-containing protein</fullName>
    </recommendedName>
</protein>
<organism evidence="1 2">
    <name type="scientific">Asterophora parasitica</name>
    <dbReference type="NCBI Taxonomy" id="117018"/>
    <lineage>
        <taxon>Eukaryota</taxon>
        <taxon>Fungi</taxon>
        <taxon>Dikarya</taxon>
        <taxon>Basidiomycota</taxon>
        <taxon>Agaricomycotina</taxon>
        <taxon>Agaricomycetes</taxon>
        <taxon>Agaricomycetidae</taxon>
        <taxon>Agaricales</taxon>
        <taxon>Tricholomatineae</taxon>
        <taxon>Lyophyllaceae</taxon>
        <taxon>Asterophora</taxon>
    </lineage>
</organism>
<accession>A0A9P7KH09</accession>
<name>A0A9P7KH09_9AGAR</name>
<dbReference type="Proteomes" id="UP000775547">
    <property type="component" value="Unassembled WGS sequence"/>
</dbReference>
<comment type="caution">
    <text evidence="1">The sequence shown here is derived from an EMBL/GenBank/DDBJ whole genome shotgun (WGS) entry which is preliminary data.</text>
</comment>
<proteinExistence type="predicted"/>
<dbReference type="CDD" id="cd09917">
    <property type="entry name" value="F-box_SF"/>
    <property type="match status" value="1"/>
</dbReference>
<sequence>MASSLPVEVWLHIAQFIPTNEIRSLLALNRLFYDLAMDARYEDINIDEVSQEAFNKVCRLVDPSVASRVRRLRLQLNQVTKLRLAPSIPSWDVLRRLTTSFPNLRPSRALLGLNNSAKSSAFKRNTSLAGLVEALIAVLPGMVNVEEFTVSSWNTLSTADLEPFFSTAWSGFGSKLRKLSLGGNIEGFKVLLTARPVLTAVEELHLEFTDNMNPPLPNSPEAVHGAAATQTLLLDFVAPFINDLSTQLQVLKLWSWASIDLSIFFQRLGPFPMLHTFSIWAAFNRSFAHDPSGLTRILYGTCLTLKDLTLRLNPLGLFNSQADLVLCQWLSETVQNDQFGTGLRCLQLYPSTEPNLDSLVAIIQRSAKTLEQLNVRDRYLRLPETTRIAEALSHFTTVTRLRLNVRTLPVELLDLFAHSLPNLKHLGLRAADGEPTADFGTQLKTRRYDNWKLWNIGIWQGANELDYETMVILAASSGAKATRRGLTKGNIEKRT</sequence>
<dbReference type="InterPro" id="IPR032675">
    <property type="entry name" value="LRR_dom_sf"/>
</dbReference>
<dbReference type="Gene3D" id="3.80.10.10">
    <property type="entry name" value="Ribonuclease Inhibitor"/>
    <property type="match status" value="1"/>
</dbReference>